<evidence type="ECO:0000256" key="8">
    <source>
        <dbReference type="ARBA" id="ARBA00022692"/>
    </source>
</evidence>
<name>A0ABU9HFE9_9GAMM</name>
<gene>
    <name evidence="16" type="primary">oadG</name>
    <name evidence="18" type="ORF">V6255_15465</name>
</gene>
<feature type="transmembrane region" description="Helical" evidence="16 17">
    <location>
        <begin position="12"/>
        <end position="36"/>
    </location>
</feature>
<keyword evidence="13 16" id="KW-0472">Membrane</keyword>
<accession>A0ABU9HFE9</accession>
<evidence type="ECO:0000256" key="5">
    <source>
        <dbReference type="ARBA" id="ARBA00011869"/>
    </source>
</evidence>
<comment type="function">
    <text evidence="2 16 17">Catalyzes the decarboxylation of oxaloacetate coupled to Na(+) translocation.</text>
</comment>
<comment type="similarity">
    <text evidence="4 16 17">Belongs to the OadG family.</text>
</comment>
<evidence type="ECO:0000256" key="17">
    <source>
        <dbReference type="RuleBase" id="RU004278"/>
    </source>
</evidence>
<dbReference type="EC" id="7.2.4.2" evidence="16"/>
<evidence type="ECO:0000256" key="10">
    <source>
        <dbReference type="ARBA" id="ARBA00022989"/>
    </source>
</evidence>
<keyword evidence="11 16" id="KW-0915">Sodium</keyword>
<comment type="caution">
    <text evidence="18">The sequence shown here is derived from an EMBL/GenBank/DDBJ whole genome shotgun (WGS) entry which is preliminary data.</text>
</comment>
<reference evidence="18 19" key="1">
    <citation type="submission" date="2024-02" db="EMBL/GenBank/DDBJ databases">
        <title>Bacteria isolated from the canopy kelp, Nereocystis luetkeana.</title>
        <authorList>
            <person name="Pfister C.A."/>
            <person name="Younker I.T."/>
            <person name="Light S.H."/>
        </authorList>
    </citation>
    <scope>NUCLEOTIDE SEQUENCE [LARGE SCALE GENOMIC DNA]</scope>
    <source>
        <strain evidence="18 19">TI.2.07</strain>
    </source>
</reference>
<evidence type="ECO:0000256" key="1">
    <source>
        <dbReference type="ARBA" id="ARBA00001959"/>
    </source>
</evidence>
<keyword evidence="9 16" id="KW-1278">Translocase</keyword>
<dbReference type="HAMAP" id="MF_00404">
    <property type="entry name" value="OadG"/>
    <property type="match status" value="1"/>
</dbReference>
<comment type="cofactor">
    <cofactor evidence="1 16 17">
        <name>Na(+)</name>
        <dbReference type="ChEBI" id="CHEBI:29101"/>
    </cofactor>
</comment>
<evidence type="ECO:0000256" key="9">
    <source>
        <dbReference type="ARBA" id="ARBA00022967"/>
    </source>
</evidence>
<evidence type="ECO:0000313" key="18">
    <source>
        <dbReference type="EMBL" id="MEL0660538.1"/>
    </source>
</evidence>
<keyword evidence="10 16" id="KW-1133">Transmembrane helix</keyword>
<protein>
    <recommendedName>
        <fullName evidence="16">Probable oxaloacetate decarboxylase gamma chain</fullName>
        <ecNumber evidence="16">7.2.4.2</ecNumber>
    </recommendedName>
</protein>
<keyword evidence="7 16" id="KW-1003">Cell membrane</keyword>
<evidence type="ECO:0000256" key="6">
    <source>
        <dbReference type="ARBA" id="ARBA00022448"/>
    </source>
</evidence>
<comment type="catalytic activity">
    <reaction evidence="15 16 17">
        <text>oxaloacetate + 2 Na(+)(in) + H(+) = pyruvate + 2 Na(+)(out) + CO2</text>
        <dbReference type="Rhea" id="RHEA:57724"/>
        <dbReference type="ChEBI" id="CHEBI:15361"/>
        <dbReference type="ChEBI" id="CHEBI:15378"/>
        <dbReference type="ChEBI" id="CHEBI:16452"/>
        <dbReference type="ChEBI" id="CHEBI:16526"/>
        <dbReference type="ChEBI" id="CHEBI:29101"/>
        <dbReference type="EC" id="7.2.4.2"/>
    </reaction>
</comment>
<evidence type="ECO:0000256" key="4">
    <source>
        <dbReference type="ARBA" id="ARBA00005844"/>
    </source>
</evidence>
<sequence>MDISGSLVTALTLLGLGMAFVYMFLGLLFICINLMAKYIPADKPVITPQRKTAAASKAAGQAQVSPQVIAAITSAVQQYRKAQTV</sequence>
<evidence type="ECO:0000256" key="12">
    <source>
        <dbReference type="ARBA" id="ARBA00023065"/>
    </source>
</evidence>
<evidence type="ECO:0000256" key="14">
    <source>
        <dbReference type="ARBA" id="ARBA00023201"/>
    </source>
</evidence>
<evidence type="ECO:0000256" key="2">
    <source>
        <dbReference type="ARBA" id="ARBA00003002"/>
    </source>
</evidence>
<evidence type="ECO:0000256" key="7">
    <source>
        <dbReference type="ARBA" id="ARBA00022475"/>
    </source>
</evidence>
<dbReference type="EMBL" id="JBAKBA010000045">
    <property type="protein sequence ID" value="MEL0660538.1"/>
    <property type="molecule type" value="Genomic_DNA"/>
</dbReference>
<keyword evidence="6 16" id="KW-0813">Transport</keyword>
<keyword evidence="8 16" id="KW-0812">Transmembrane</keyword>
<proteinExistence type="inferred from homology"/>
<evidence type="ECO:0000256" key="3">
    <source>
        <dbReference type="ARBA" id="ARBA00004162"/>
    </source>
</evidence>
<keyword evidence="14 16" id="KW-0739">Sodium transport</keyword>
<evidence type="ECO:0000313" key="19">
    <source>
        <dbReference type="Proteomes" id="UP001366060"/>
    </source>
</evidence>
<evidence type="ECO:0000256" key="11">
    <source>
        <dbReference type="ARBA" id="ARBA00023053"/>
    </source>
</evidence>
<evidence type="ECO:0000256" key="16">
    <source>
        <dbReference type="HAMAP-Rule" id="MF_00404"/>
    </source>
</evidence>
<dbReference type="RefSeq" id="WP_341628973.1">
    <property type="nucleotide sequence ID" value="NZ_JBAKBA010000045.1"/>
</dbReference>
<comment type="subunit">
    <text evidence="5 16">Heterotrimer of an alpha, a beta and a gamma subunit.</text>
</comment>
<dbReference type="Pfam" id="PF04277">
    <property type="entry name" value="OAD_gamma"/>
    <property type="match status" value="1"/>
</dbReference>
<dbReference type="Proteomes" id="UP001366060">
    <property type="component" value="Unassembled WGS sequence"/>
</dbReference>
<evidence type="ECO:0000256" key="15">
    <source>
        <dbReference type="ARBA" id="ARBA00048176"/>
    </source>
</evidence>
<dbReference type="NCBIfam" id="TIGR01195">
    <property type="entry name" value="oadG_fam"/>
    <property type="match status" value="1"/>
</dbReference>
<keyword evidence="12 16" id="KW-0406">Ion transport</keyword>
<organism evidence="18 19">
    <name type="scientific">Psychromonas arctica</name>
    <dbReference type="NCBI Taxonomy" id="168275"/>
    <lineage>
        <taxon>Bacteria</taxon>
        <taxon>Pseudomonadati</taxon>
        <taxon>Pseudomonadota</taxon>
        <taxon>Gammaproteobacteria</taxon>
        <taxon>Alteromonadales</taxon>
        <taxon>Psychromonadaceae</taxon>
        <taxon>Psychromonas</taxon>
    </lineage>
</organism>
<dbReference type="InterPro" id="IPR023424">
    <property type="entry name" value="OadG"/>
</dbReference>
<evidence type="ECO:0000256" key="13">
    <source>
        <dbReference type="ARBA" id="ARBA00023136"/>
    </source>
</evidence>
<comment type="subcellular location">
    <subcellularLocation>
        <location evidence="3 16 17">Cell membrane</location>
        <topology evidence="3 16 17">Single-pass membrane protein</topology>
    </subcellularLocation>
</comment>
<dbReference type="InterPro" id="IPR005899">
    <property type="entry name" value="Na_pump_deCOase"/>
</dbReference>
<keyword evidence="19" id="KW-1185">Reference proteome</keyword>